<dbReference type="CDD" id="cd00067">
    <property type="entry name" value="GAL4"/>
    <property type="match status" value="1"/>
</dbReference>
<evidence type="ECO:0000256" key="4">
    <source>
        <dbReference type="ARBA" id="ARBA00023015"/>
    </source>
</evidence>
<dbReference type="PANTHER" id="PTHR47782:SF1">
    <property type="entry name" value="PYRIMIDINE PATHWAY REGULATORY PROTEIN 1"/>
    <property type="match status" value="1"/>
</dbReference>
<dbReference type="Gene3D" id="4.10.240.10">
    <property type="entry name" value="Zn(2)-C6 fungal-type DNA-binding domain"/>
    <property type="match status" value="1"/>
</dbReference>
<dbReference type="PANTHER" id="PTHR47782">
    <property type="entry name" value="ZN(II)2CYS6 TRANSCRIPTION FACTOR (EUROFUNG)-RELATED"/>
    <property type="match status" value="1"/>
</dbReference>
<dbReference type="SUPFAM" id="SSF57701">
    <property type="entry name" value="Zn2/Cys6 DNA-binding domain"/>
    <property type="match status" value="1"/>
</dbReference>
<dbReference type="PROSITE" id="PS50048">
    <property type="entry name" value="ZN2_CY6_FUNGAL_2"/>
    <property type="match status" value="1"/>
</dbReference>
<keyword evidence="5" id="KW-0238">DNA-binding</keyword>
<dbReference type="GeneID" id="92096076"/>
<dbReference type="Proteomes" id="UP001480595">
    <property type="component" value="Unassembled WGS sequence"/>
</dbReference>
<comment type="caution">
    <text evidence="10">The sequence shown here is derived from an EMBL/GenBank/DDBJ whole genome shotgun (WGS) entry which is preliminary data.</text>
</comment>
<name>A0ABR1TT96_9PEZI</name>
<keyword evidence="11" id="KW-1185">Reference proteome</keyword>
<evidence type="ECO:0000259" key="9">
    <source>
        <dbReference type="PROSITE" id="PS50048"/>
    </source>
</evidence>
<dbReference type="InterPro" id="IPR001138">
    <property type="entry name" value="Zn2Cys6_DnaBD"/>
</dbReference>
<dbReference type="InterPro" id="IPR036864">
    <property type="entry name" value="Zn2-C6_fun-type_DNA-bd_sf"/>
</dbReference>
<reference evidence="10 11" key="1">
    <citation type="submission" date="2023-01" db="EMBL/GenBank/DDBJ databases">
        <title>Analysis of 21 Apiospora genomes using comparative genomics revels a genus with tremendous synthesis potential of carbohydrate active enzymes and secondary metabolites.</title>
        <authorList>
            <person name="Sorensen T."/>
        </authorList>
    </citation>
    <scope>NUCLEOTIDE SEQUENCE [LARGE SCALE GENOMIC DNA]</scope>
    <source>
        <strain evidence="10 11">CBS 135458</strain>
    </source>
</reference>
<proteinExistence type="predicted"/>
<keyword evidence="7" id="KW-0539">Nucleus</keyword>
<comment type="subcellular location">
    <subcellularLocation>
        <location evidence="1">Nucleus</location>
    </subcellularLocation>
</comment>
<evidence type="ECO:0000313" key="11">
    <source>
        <dbReference type="Proteomes" id="UP001480595"/>
    </source>
</evidence>
<evidence type="ECO:0000256" key="1">
    <source>
        <dbReference type="ARBA" id="ARBA00004123"/>
    </source>
</evidence>
<dbReference type="Pfam" id="PF00172">
    <property type="entry name" value="Zn_clus"/>
    <property type="match status" value="1"/>
</dbReference>
<evidence type="ECO:0000256" key="5">
    <source>
        <dbReference type="ARBA" id="ARBA00023125"/>
    </source>
</evidence>
<dbReference type="InterPro" id="IPR052202">
    <property type="entry name" value="Yeast_MetPath_Reg"/>
</dbReference>
<keyword evidence="2" id="KW-0479">Metal-binding</keyword>
<feature type="region of interest" description="Disordered" evidence="8">
    <location>
        <begin position="74"/>
        <end position="133"/>
    </location>
</feature>
<evidence type="ECO:0000256" key="2">
    <source>
        <dbReference type="ARBA" id="ARBA00022723"/>
    </source>
</evidence>
<sequence>MPEESSKHALLPACQRCKLRKIKCDRQAPKCSGCTKSKAACIIIDPVTSERYPREFIHRLEVRAQELQAKVAAAAATTVATPTSEGSDTGGGFGDSNTEEPDPIAADERTPSNQALDSPAASRGFVGDGSGLR</sequence>
<dbReference type="RefSeq" id="XP_066712123.1">
    <property type="nucleotide sequence ID" value="XM_066863013.1"/>
</dbReference>
<keyword evidence="3" id="KW-0862">Zinc</keyword>
<keyword evidence="4" id="KW-0805">Transcription regulation</keyword>
<accession>A0ABR1TT96</accession>
<feature type="domain" description="Zn(2)-C6 fungal-type" evidence="9">
    <location>
        <begin position="13"/>
        <end position="43"/>
    </location>
</feature>
<dbReference type="SMART" id="SM00066">
    <property type="entry name" value="GAL4"/>
    <property type="match status" value="1"/>
</dbReference>
<protein>
    <recommendedName>
        <fullName evidence="9">Zn(2)-C6 fungal-type domain-containing protein</fullName>
    </recommendedName>
</protein>
<evidence type="ECO:0000256" key="8">
    <source>
        <dbReference type="SAM" id="MobiDB-lite"/>
    </source>
</evidence>
<organism evidence="10 11">
    <name type="scientific">Apiospora phragmitis</name>
    <dbReference type="NCBI Taxonomy" id="2905665"/>
    <lineage>
        <taxon>Eukaryota</taxon>
        <taxon>Fungi</taxon>
        <taxon>Dikarya</taxon>
        <taxon>Ascomycota</taxon>
        <taxon>Pezizomycotina</taxon>
        <taxon>Sordariomycetes</taxon>
        <taxon>Xylariomycetidae</taxon>
        <taxon>Amphisphaeriales</taxon>
        <taxon>Apiosporaceae</taxon>
        <taxon>Apiospora</taxon>
    </lineage>
</organism>
<dbReference type="EMBL" id="JAQQWL010000011">
    <property type="protein sequence ID" value="KAK8049874.1"/>
    <property type="molecule type" value="Genomic_DNA"/>
</dbReference>
<evidence type="ECO:0000256" key="6">
    <source>
        <dbReference type="ARBA" id="ARBA00023163"/>
    </source>
</evidence>
<dbReference type="PROSITE" id="PS00463">
    <property type="entry name" value="ZN2_CY6_FUNGAL_1"/>
    <property type="match status" value="1"/>
</dbReference>
<evidence type="ECO:0000313" key="10">
    <source>
        <dbReference type="EMBL" id="KAK8049874.1"/>
    </source>
</evidence>
<gene>
    <name evidence="10" type="ORF">PG994_011604</name>
</gene>
<keyword evidence="6" id="KW-0804">Transcription</keyword>
<evidence type="ECO:0000256" key="7">
    <source>
        <dbReference type="ARBA" id="ARBA00023242"/>
    </source>
</evidence>
<evidence type="ECO:0000256" key="3">
    <source>
        <dbReference type="ARBA" id="ARBA00022833"/>
    </source>
</evidence>